<evidence type="ECO:0000313" key="4">
    <source>
        <dbReference type="Proteomes" id="UP001363622"/>
    </source>
</evidence>
<dbReference type="EMBL" id="JBBPHU010000021">
    <property type="protein sequence ID" value="KAK7509073.1"/>
    <property type="molecule type" value="Genomic_DNA"/>
</dbReference>
<gene>
    <name evidence="3" type="ORF">IWZ03DRAFT_419198</name>
</gene>
<evidence type="ECO:0000313" key="3">
    <source>
        <dbReference type="EMBL" id="KAK7509073.1"/>
    </source>
</evidence>
<evidence type="ECO:0000256" key="1">
    <source>
        <dbReference type="SAM" id="Coils"/>
    </source>
</evidence>
<evidence type="ECO:0000256" key="2">
    <source>
        <dbReference type="SAM" id="Phobius"/>
    </source>
</evidence>
<feature type="coiled-coil region" evidence="1">
    <location>
        <begin position="80"/>
        <end position="107"/>
    </location>
</feature>
<organism evidence="3 4">
    <name type="scientific">Phyllosticta citriasiana</name>
    <dbReference type="NCBI Taxonomy" id="595635"/>
    <lineage>
        <taxon>Eukaryota</taxon>
        <taxon>Fungi</taxon>
        <taxon>Dikarya</taxon>
        <taxon>Ascomycota</taxon>
        <taxon>Pezizomycotina</taxon>
        <taxon>Dothideomycetes</taxon>
        <taxon>Dothideomycetes incertae sedis</taxon>
        <taxon>Botryosphaeriales</taxon>
        <taxon>Phyllostictaceae</taxon>
        <taxon>Phyllosticta</taxon>
    </lineage>
</organism>
<comment type="caution">
    <text evidence="3">The sequence shown here is derived from an EMBL/GenBank/DDBJ whole genome shotgun (WGS) entry which is preliminary data.</text>
</comment>
<keyword evidence="2" id="KW-0812">Transmembrane</keyword>
<reference evidence="3 4" key="1">
    <citation type="submission" date="2024-04" db="EMBL/GenBank/DDBJ databases">
        <title>Phyllosticta paracitricarpa is synonymous to the EU quarantine fungus P. citricarpa based on phylogenomic analyses.</title>
        <authorList>
            <consortium name="Lawrence Berkeley National Laboratory"/>
            <person name="Van Ingen-Buijs V.A."/>
            <person name="Van Westerhoven A.C."/>
            <person name="Haridas S."/>
            <person name="Skiadas P."/>
            <person name="Martin F."/>
            <person name="Groenewald J.Z."/>
            <person name="Crous P.W."/>
            <person name="Seidl M.F."/>
        </authorList>
    </citation>
    <scope>NUCLEOTIDE SEQUENCE [LARGE SCALE GENOMIC DNA]</scope>
    <source>
        <strain evidence="3 4">CBS 123371</strain>
    </source>
</reference>
<keyword evidence="1" id="KW-0175">Coiled coil</keyword>
<keyword evidence="2" id="KW-1133">Transmembrane helix</keyword>
<proteinExistence type="predicted"/>
<name>A0ABR1K9S2_9PEZI</name>
<sequence>MSSSSSTSGLRVRNTQQRQLLTEAHDLVAIYNVRQHEHPNTQQRNQVTMLRLASLLALLDPTNAYRRGTPSLNTAVGRNFQLLTQRAAEVRRQLDDMAKELNSVERLHANNSRDWRDTADDDCCCFIILAVVAIAVILLVILCAAHKRQQEREAMDPHYALRNTRW</sequence>
<dbReference type="Proteomes" id="UP001363622">
    <property type="component" value="Unassembled WGS sequence"/>
</dbReference>
<keyword evidence="2" id="KW-0472">Membrane</keyword>
<keyword evidence="4" id="KW-1185">Reference proteome</keyword>
<accession>A0ABR1K9S2</accession>
<feature type="transmembrane region" description="Helical" evidence="2">
    <location>
        <begin position="126"/>
        <end position="145"/>
    </location>
</feature>
<protein>
    <submittedName>
        <fullName evidence="3">Uncharacterized protein</fullName>
    </submittedName>
</protein>